<name>A0AAJ8LVL5_9BACI</name>
<dbReference type="KEGG" id="ahal:FTX54_002385"/>
<dbReference type="NCBIfam" id="TIGR01592">
    <property type="entry name" value="holin_SPP1"/>
    <property type="match status" value="1"/>
</dbReference>
<dbReference type="GO" id="GO:0016020">
    <property type="term" value="C:membrane"/>
    <property type="evidence" value="ECO:0007669"/>
    <property type="project" value="UniProtKB-SubCell"/>
</dbReference>
<dbReference type="Proteomes" id="UP000321816">
    <property type="component" value="Chromosome"/>
</dbReference>
<sequence>MEAGTFVRSNVLVLAIVNQLLASYGDNSALPITDEEMDQQVATLILTASAIWAWWKNNSLTKAAEIGDAVMKEEKYKSEGIIGISELVSRNKKDSEKEMQTKHEKEIQELRKDLEEMKNEILRREENERLEKEKELHEKQHQEIQELQKTVERLEKQVEAFSGKQN</sequence>
<keyword evidence="4" id="KW-0472">Membrane</keyword>
<evidence type="ECO:0000256" key="3">
    <source>
        <dbReference type="ARBA" id="ARBA00022989"/>
    </source>
</evidence>
<organism evidence="6 7">
    <name type="scientific">Alkalicoccus halolimnae</name>
    <dbReference type="NCBI Taxonomy" id="1667239"/>
    <lineage>
        <taxon>Bacteria</taxon>
        <taxon>Bacillati</taxon>
        <taxon>Bacillota</taxon>
        <taxon>Bacilli</taxon>
        <taxon>Bacillales</taxon>
        <taxon>Bacillaceae</taxon>
        <taxon>Alkalicoccus</taxon>
    </lineage>
</organism>
<evidence type="ECO:0000256" key="4">
    <source>
        <dbReference type="ARBA" id="ARBA00023136"/>
    </source>
</evidence>
<accession>A0AAJ8LVL5</accession>
<keyword evidence="2" id="KW-0812">Transmembrane</keyword>
<dbReference type="AlphaFoldDB" id="A0AAJ8LVL5"/>
<gene>
    <name evidence="6" type="ORF">FTX54_002385</name>
</gene>
<proteinExistence type="predicted"/>
<dbReference type="EMBL" id="CP144914">
    <property type="protein sequence ID" value="WWD80432.1"/>
    <property type="molecule type" value="Genomic_DNA"/>
</dbReference>
<dbReference type="RefSeq" id="WP_187254558.1">
    <property type="nucleotide sequence ID" value="NZ_CP144914.1"/>
</dbReference>
<keyword evidence="3" id="KW-1133">Transmembrane helix</keyword>
<evidence type="ECO:0000313" key="6">
    <source>
        <dbReference type="EMBL" id="WWD80432.1"/>
    </source>
</evidence>
<protein>
    <submittedName>
        <fullName evidence="6">Phage holin</fullName>
    </submittedName>
</protein>
<evidence type="ECO:0000256" key="5">
    <source>
        <dbReference type="SAM" id="MobiDB-lite"/>
    </source>
</evidence>
<evidence type="ECO:0000256" key="1">
    <source>
        <dbReference type="ARBA" id="ARBA00004370"/>
    </source>
</evidence>
<dbReference type="Pfam" id="PF04688">
    <property type="entry name" value="Holin_SPP1"/>
    <property type="match status" value="1"/>
</dbReference>
<evidence type="ECO:0000313" key="7">
    <source>
        <dbReference type="Proteomes" id="UP000321816"/>
    </source>
</evidence>
<dbReference type="InterPro" id="IPR006479">
    <property type="entry name" value="Holin"/>
</dbReference>
<keyword evidence="7" id="KW-1185">Reference proteome</keyword>
<feature type="region of interest" description="Disordered" evidence="5">
    <location>
        <begin position="124"/>
        <end position="143"/>
    </location>
</feature>
<evidence type="ECO:0000256" key="2">
    <source>
        <dbReference type="ARBA" id="ARBA00022692"/>
    </source>
</evidence>
<reference evidence="6 7" key="1">
    <citation type="submission" date="2024-01" db="EMBL/GenBank/DDBJ databases">
        <title>Complete Genome Sequence of Alkalicoccus halolimnae BZ-SZ-XJ29T, a Moderately Halophilic Bacterium Isolated from a Salt Lake.</title>
        <authorList>
            <person name="Zhao B."/>
        </authorList>
    </citation>
    <scope>NUCLEOTIDE SEQUENCE [LARGE SCALE GENOMIC DNA]</scope>
    <source>
        <strain evidence="6 7">BZ-SZ-XJ29</strain>
    </source>
</reference>
<comment type="subcellular location">
    <subcellularLocation>
        <location evidence="1">Membrane</location>
    </subcellularLocation>
</comment>